<dbReference type="PANTHER" id="PTHR10458:SF22">
    <property type="entry name" value="PEPTIDE DEFORMYLASE"/>
    <property type="match status" value="1"/>
</dbReference>
<dbReference type="RefSeq" id="WP_188532104.1">
    <property type="nucleotide sequence ID" value="NZ_BMGR01000010.1"/>
</dbReference>
<dbReference type="HAMAP" id="MF_00163">
    <property type="entry name" value="Pep_deformylase"/>
    <property type="match status" value="1"/>
</dbReference>
<dbReference type="InterPro" id="IPR023635">
    <property type="entry name" value="Peptide_deformylase"/>
</dbReference>
<keyword evidence="8" id="KW-1185">Reference proteome</keyword>
<dbReference type="NCBIfam" id="NF001159">
    <property type="entry name" value="PRK00150.1-3"/>
    <property type="match status" value="1"/>
</dbReference>
<proteinExistence type="inferred from homology"/>
<dbReference type="GO" id="GO:0046872">
    <property type="term" value="F:metal ion binding"/>
    <property type="evidence" value="ECO:0007669"/>
    <property type="project" value="UniProtKB-KW"/>
</dbReference>
<dbReference type="GO" id="GO:0042586">
    <property type="term" value="F:peptide deformylase activity"/>
    <property type="evidence" value="ECO:0007669"/>
    <property type="project" value="UniProtKB-UniRule"/>
</dbReference>
<keyword evidence="4 6" id="KW-0648">Protein biosynthesis</keyword>
<evidence type="ECO:0000256" key="4">
    <source>
        <dbReference type="ARBA" id="ARBA00022917"/>
    </source>
</evidence>
<feature type="binding site" evidence="6">
    <location>
        <position position="132"/>
    </location>
    <ligand>
        <name>Fe cation</name>
        <dbReference type="ChEBI" id="CHEBI:24875"/>
    </ligand>
</feature>
<dbReference type="Gene3D" id="3.90.45.10">
    <property type="entry name" value="Peptide deformylase"/>
    <property type="match status" value="1"/>
</dbReference>
<comment type="cofactor">
    <cofactor evidence="6">
        <name>Fe(2+)</name>
        <dbReference type="ChEBI" id="CHEBI:29033"/>
    </cofactor>
    <text evidence="6">Binds 1 Fe(2+) ion.</text>
</comment>
<dbReference type="Proteomes" id="UP000644756">
    <property type="component" value="Unassembled WGS sequence"/>
</dbReference>
<gene>
    <name evidence="7" type="primary">defA</name>
    <name evidence="6" type="synonym">def</name>
    <name evidence="7" type="ORF">GCM10010916_32320</name>
</gene>
<evidence type="ECO:0000313" key="8">
    <source>
        <dbReference type="Proteomes" id="UP000644756"/>
    </source>
</evidence>
<dbReference type="NCBIfam" id="TIGR00079">
    <property type="entry name" value="pept_deformyl"/>
    <property type="match status" value="1"/>
</dbReference>
<reference evidence="7" key="2">
    <citation type="submission" date="2020-09" db="EMBL/GenBank/DDBJ databases">
        <authorList>
            <person name="Sun Q."/>
            <person name="Zhou Y."/>
        </authorList>
    </citation>
    <scope>NUCLEOTIDE SEQUENCE</scope>
    <source>
        <strain evidence="7">CGMCC 1.12987</strain>
    </source>
</reference>
<protein>
    <recommendedName>
        <fullName evidence="6">Peptide deformylase</fullName>
        <shortName evidence="6">PDF</shortName>
        <ecNumber evidence="6">3.5.1.88</ecNumber>
    </recommendedName>
    <alternativeName>
        <fullName evidence="6">Polypeptide deformylase</fullName>
    </alternativeName>
</protein>
<evidence type="ECO:0000256" key="3">
    <source>
        <dbReference type="ARBA" id="ARBA00022801"/>
    </source>
</evidence>
<evidence type="ECO:0000256" key="6">
    <source>
        <dbReference type="HAMAP-Rule" id="MF_00163"/>
    </source>
</evidence>
<comment type="similarity">
    <text evidence="1 6">Belongs to the polypeptide deformylase family.</text>
</comment>
<keyword evidence="5 6" id="KW-0408">Iron</keyword>
<dbReference type="CDD" id="cd00487">
    <property type="entry name" value="Pep_deformylase"/>
    <property type="match status" value="1"/>
</dbReference>
<dbReference type="FunFam" id="3.90.45.10:FF:000005">
    <property type="entry name" value="Peptide deformylase"/>
    <property type="match status" value="1"/>
</dbReference>
<feature type="active site" evidence="6">
    <location>
        <position position="133"/>
    </location>
</feature>
<comment type="caution">
    <text evidence="7">The sequence shown here is derived from an EMBL/GenBank/DDBJ whole genome shotgun (WGS) entry which is preliminary data.</text>
</comment>
<dbReference type="GO" id="GO:0006412">
    <property type="term" value="P:translation"/>
    <property type="evidence" value="ECO:0007669"/>
    <property type="project" value="UniProtKB-UniRule"/>
</dbReference>
<name>A0A917D8M9_9BACL</name>
<dbReference type="PIRSF" id="PIRSF004749">
    <property type="entry name" value="Pep_def"/>
    <property type="match status" value="1"/>
</dbReference>
<dbReference type="PRINTS" id="PR01576">
    <property type="entry name" value="PDEFORMYLASE"/>
</dbReference>
<feature type="binding site" evidence="6">
    <location>
        <position position="136"/>
    </location>
    <ligand>
        <name>Fe cation</name>
        <dbReference type="ChEBI" id="CHEBI:24875"/>
    </ligand>
</feature>
<feature type="binding site" evidence="6">
    <location>
        <position position="90"/>
    </location>
    <ligand>
        <name>Fe cation</name>
        <dbReference type="ChEBI" id="CHEBI:24875"/>
    </ligand>
</feature>
<dbReference type="AlphaFoldDB" id="A0A917D8M9"/>
<dbReference type="SUPFAM" id="SSF56420">
    <property type="entry name" value="Peptide deformylase"/>
    <property type="match status" value="1"/>
</dbReference>
<sequence length="161" mass="17674">MAIRIIVKDPDPVLRERAKEVTKFNANLQKLLGDMADTMYDAEGVGLAAPQIGILKRVIVVDVGDEHGLIEMVNPEIIEQDGEQLGPEGCLSIPGINGDVKRAQRIKVKGQDRNGAEFIVEATDFLARAFQHEVDHLNGVLFTDLAENVYDITTKPRANGE</sequence>
<keyword evidence="3 6" id="KW-0378">Hydrolase</keyword>
<reference evidence="7" key="1">
    <citation type="journal article" date="2014" name="Int. J. Syst. Evol. Microbiol.">
        <title>Complete genome sequence of Corynebacterium casei LMG S-19264T (=DSM 44701T), isolated from a smear-ripened cheese.</title>
        <authorList>
            <consortium name="US DOE Joint Genome Institute (JGI-PGF)"/>
            <person name="Walter F."/>
            <person name="Albersmeier A."/>
            <person name="Kalinowski J."/>
            <person name="Ruckert C."/>
        </authorList>
    </citation>
    <scope>NUCLEOTIDE SEQUENCE</scope>
    <source>
        <strain evidence="7">CGMCC 1.12987</strain>
    </source>
</reference>
<dbReference type="PANTHER" id="PTHR10458">
    <property type="entry name" value="PEPTIDE DEFORMYLASE"/>
    <property type="match status" value="1"/>
</dbReference>
<evidence type="ECO:0000256" key="5">
    <source>
        <dbReference type="ARBA" id="ARBA00023004"/>
    </source>
</evidence>
<evidence type="ECO:0000313" key="7">
    <source>
        <dbReference type="EMBL" id="GGG12921.1"/>
    </source>
</evidence>
<comment type="catalytic activity">
    <reaction evidence="6">
        <text>N-terminal N-formyl-L-methionyl-[peptide] + H2O = N-terminal L-methionyl-[peptide] + formate</text>
        <dbReference type="Rhea" id="RHEA:24420"/>
        <dbReference type="Rhea" id="RHEA-COMP:10639"/>
        <dbReference type="Rhea" id="RHEA-COMP:10640"/>
        <dbReference type="ChEBI" id="CHEBI:15377"/>
        <dbReference type="ChEBI" id="CHEBI:15740"/>
        <dbReference type="ChEBI" id="CHEBI:49298"/>
        <dbReference type="ChEBI" id="CHEBI:64731"/>
        <dbReference type="EC" id="3.5.1.88"/>
    </reaction>
</comment>
<dbReference type="EC" id="3.5.1.88" evidence="6"/>
<keyword evidence="2 6" id="KW-0479">Metal-binding</keyword>
<comment type="function">
    <text evidence="6">Removes the formyl group from the N-terminal Met of newly synthesized proteins. Requires at least a dipeptide for an efficient rate of reaction. N-terminal L-methionine is a prerequisite for activity but the enzyme has broad specificity at other positions.</text>
</comment>
<evidence type="ECO:0000256" key="2">
    <source>
        <dbReference type="ARBA" id="ARBA00022723"/>
    </source>
</evidence>
<accession>A0A917D8M9</accession>
<dbReference type="Pfam" id="PF01327">
    <property type="entry name" value="Pep_deformylase"/>
    <property type="match status" value="1"/>
</dbReference>
<dbReference type="EMBL" id="BMGR01000010">
    <property type="protein sequence ID" value="GGG12921.1"/>
    <property type="molecule type" value="Genomic_DNA"/>
</dbReference>
<dbReference type="InterPro" id="IPR036821">
    <property type="entry name" value="Peptide_deformylase_sf"/>
</dbReference>
<organism evidence="7 8">
    <name type="scientific">Paenibacillus abyssi</name>
    <dbReference type="NCBI Taxonomy" id="1340531"/>
    <lineage>
        <taxon>Bacteria</taxon>
        <taxon>Bacillati</taxon>
        <taxon>Bacillota</taxon>
        <taxon>Bacilli</taxon>
        <taxon>Bacillales</taxon>
        <taxon>Paenibacillaceae</taxon>
        <taxon>Paenibacillus</taxon>
    </lineage>
</organism>
<evidence type="ECO:0000256" key="1">
    <source>
        <dbReference type="ARBA" id="ARBA00010759"/>
    </source>
</evidence>